<keyword evidence="1" id="KW-0812">Transmembrane</keyword>
<keyword evidence="1" id="KW-1133">Transmembrane helix</keyword>
<protein>
    <submittedName>
        <fullName evidence="3">Uncharacterized protein</fullName>
    </submittedName>
</protein>
<dbReference type="OrthoDB" id="10361907at2759"/>
<evidence type="ECO:0000313" key="4">
    <source>
        <dbReference type="Proteomes" id="UP000007796"/>
    </source>
</evidence>
<feature type="signal peptide" evidence="2">
    <location>
        <begin position="1"/>
        <end position="24"/>
    </location>
</feature>
<dbReference type="RefSeq" id="XP_014176104.1">
    <property type="nucleotide sequence ID" value="XM_014320629.1"/>
</dbReference>
<feature type="chain" id="PRO_5003261925" evidence="2">
    <location>
        <begin position="25"/>
        <end position="136"/>
    </location>
</feature>
<dbReference type="EMBL" id="GL629729">
    <property type="protein sequence ID" value="EFX06622.1"/>
    <property type="molecule type" value="Genomic_DNA"/>
</dbReference>
<accession>F0X7P1</accession>
<evidence type="ECO:0000256" key="1">
    <source>
        <dbReference type="SAM" id="Phobius"/>
    </source>
</evidence>
<dbReference type="Proteomes" id="UP000007796">
    <property type="component" value="Unassembled WGS sequence"/>
</dbReference>
<dbReference type="eggNOG" id="ENOG502RK88">
    <property type="taxonomic scope" value="Eukaryota"/>
</dbReference>
<gene>
    <name evidence="3" type="ORF">CMQ_6943</name>
</gene>
<keyword evidence="4" id="KW-1185">Reference proteome</keyword>
<proteinExistence type="predicted"/>
<sequence length="136" mass="14985">MVMLSRRLLHLVLAVFSAATLAVTAPTLEQAGPPDPAFPFTDLCDNWWLERLSGSGEFVLWTLCPKGENRTGVVSVLQMDRSLVADSQRITPASPSCDETAFGGPRCRLFPFVFVFLLSVTFADSTIFFSRMDYGS</sequence>
<reference evidence="3 4" key="1">
    <citation type="journal article" date="2011" name="Proc. Natl. Acad. Sci. U.S.A.">
        <title>Genome and transcriptome analyses of the mountain pine beetle-fungal symbiont Grosmannia clavigera, a lodgepole pine pathogen.</title>
        <authorList>
            <person name="DiGuistini S."/>
            <person name="Wang Y."/>
            <person name="Liao N.Y."/>
            <person name="Taylor G."/>
            <person name="Tanguay P."/>
            <person name="Feau N."/>
            <person name="Henrissat B."/>
            <person name="Chan S.K."/>
            <person name="Hesse-Orce U."/>
            <person name="Alamouti S.M."/>
            <person name="Tsui C.K.M."/>
            <person name="Docking R.T."/>
            <person name="Levasseur A."/>
            <person name="Haridas S."/>
            <person name="Robertson G."/>
            <person name="Birol I."/>
            <person name="Holt R.A."/>
            <person name="Marra M.A."/>
            <person name="Hamelin R.C."/>
            <person name="Hirst M."/>
            <person name="Jones S.J.M."/>
            <person name="Bohlmann J."/>
            <person name="Breuil C."/>
        </authorList>
    </citation>
    <scope>NUCLEOTIDE SEQUENCE [LARGE SCALE GENOMIC DNA]</scope>
    <source>
        <strain evidence="4">kw1407 / UAMH 11150</strain>
    </source>
</reference>
<dbReference type="InParanoid" id="F0X7P1"/>
<dbReference type="HOGENOM" id="CLU_1875659_0_0_1"/>
<dbReference type="GeneID" id="25980432"/>
<keyword evidence="1" id="KW-0472">Membrane</keyword>
<evidence type="ECO:0000256" key="2">
    <source>
        <dbReference type="SAM" id="SignalP"/>
    </source>
</evidence>
<name>F0X7P1_GROCL</name>
<evidence type="ECO:0000313" key="3">
    <source>
        <dbReference type="EMBL" id="EFX06622.1"/>
    </source>
</evidence>
<organism evidence="4">
    <name type="scientific">Grosmannia clavigera (strain kw1407 / UAMH 11150)</name>
    <name type="common">Blue stain fungus</name>
    <name type="synonym">Graphiocladiella clavigera</name>
    <dbReference type="NCBI Taxonomy" id="655863"/>
    <lineage>
        <taxon>Eukaryota</taxon>
        <taxon>Fungi</taxon>
        <taxon>Dikarya</taxon>
        <taxon>Ascomycota</taxon>
        <taxon>Pezizomycotina</taxon>
        <taxon>Sordariomycetes</taxon>
        <taxon>Sordariomycetidae</taxon>
        <taxon>Ophiostomatales</taxon>
        <taxon>Ophiostomataceae</taxon>
        <taxon>Leptographium</taxon>
    </lineage>
</organism>
<dbReference type="AlphaFoldDB" id="F0X7P1"/>
<keyword evidence="2" id="KW-0732">Signal</keyword>
<feature type="transmembrane region" description="Helical" evidence="1">
    <location>
        <begin position="109"/>
        <end position="129"/>
    </location>
</feature>